<protein>
    <recommendedName>
        <fullName evidence="7">tRNA N6-adenosine threonylcarbamoyltransferase</fullName>
        <ecNumber evidence="7">2.3.1.234</ecNumber>
    </recommendedName>
    <alternativeName>
        <fullName evidence="7">N6-L-threonylcarbamoyladenine synthase</fullName>
        <shortName evidence="7">t(6)A synthase</shortName>
    </alternativeName>
    <alternativeName>
        <fullName evidence="7">t(6)A37 threonylcarbamoyladenosine biosynthesis protein TsaD</fullName>
    </alternativeName>
    <alternativeName>
        <fullName evidence="7">tRNA threonylcarbamoyladenosine biosynthesis protein TsaD</fullName>
    </alternativeName>
</protein>
<dbReference type="NCBIfam" id="TIGR00329">
    <property type="entry name" value="gcp_kae1"/>
    <property type="match status" value="1"/>
</dbReference>
<keyword evidence="2 7" id="KW-0819">tRNA processing</keyword>
<comment type="caution">
    <text evidence="9">The sequence shown here is derived from an EMBL/GenBank/DDBJ whole genome shotgun (WGS) entry which is preliminary data.</text>
</comment>
<feature type="binding site" evidence="7">
    <location>
        <position position="186"/>
    </location>
    <ligand>
        <name>substrate</name>
    </ligand>
</feature>
<dbReference type="GO" id="GO:0061711">
    <property type="term" value="F:tRNA N(6)-L-threonylcarbamoyladenine synthase activity"/>
    <property type="evidence" value="ECO:0007669"/>
    <property type="project" value="UniProtKB-EC"/>
</dbReference>
<keyword evidence="10" id="KW-1185">Reference proteome</keyword>
<keyword evidence="7" id="KW-0963">Cytoplasm</keyword>
<dbReference type="Proteomes" id="UP000681586">
    <property type="component" value="Unassembled WGS sequence"/>
</dbReference>
<dbReference type="Gene3D" id="3.30.420.40">
    <property type="match status" value="2"/>
</dbReference>
<keyword evidence="5 7" id="KW-0012">Acyltransferase</keyword>
<dbReference type="PANTHER" id="PTHR11735:SF6">
    <property type="entry name" value="TRNA N6-ADENOSINE THREONYLCARBAMOYLTRANSFERASE, MITOCHONDRIAL"/>
    <property type="match status" value="1"/>
</dbReference>
<feature type="binding site" evidence="7">
    <location>
        <position position="114"/>
    </location>
    <ligand>
        <name>Fe cation</name>
        <dbReference type="ChEBI" id="CHEBI:24875"/>
    </ligand>
</feature>
<feature type="binding site" evidence="7">
    <location>
        <position position="303"/>
    </location>
    <ligand>
        <name>Fe cation</name>
        <dbReference type="ChEBI" id="CHEBI:24875"/>
    </ligand>
</feature>
<evidence type="ECO:0000256" key="6">
    <source>
        <dbReference type="ARBA" id="ARBA00048117"/>
    </source>
</evidence>
<dbReference type="EC" id="2.3.1.234" evidence="7"/>
<evidence type="ECO:0000256" key="2">
    <source>
        <dbReference type="ARBA" id="ARBA00022694"/>
    </source>
</evidence>
<accession>A0ABS5MP09</accession>
<keyword evidence="1 7" id="KW-0808">Transferase</keyword>
<organism evidence="9 10">
    <name type="scientific">Mammaliicoccus fleurettii</name>
    <dbReference type="NCBI Taxonomy" id="150056"/>
    <lineage>
        <taxon>Bacteria</taxon>
        <taxon>Bacillati</taxon>
        <taxon>Bacillota</taxon>
        <taxon>Bacilli</taxon>
        <taxon>Bacillales</taxon>
        <taxon>Staphylococcaceae</taxon>
        <taxon>Mammaliicoccus</taxon>
    </lineage>
</organism>
<dbReference type="PANTHER" id="PTHR11735">
    <property type="entry name" value="TRNA N6-ADENOSINE THREONYLCARBAMOYLTRANSFERASE"/>
    <property type="match status" value="1"/>
</dbReference>
<dbReference type="PROSITE" id="PS01016">
    <property type="entry name" value="GLYCOPROTEASE"/>
    <property type="match status" value="1"/>
</dbReference>
<reference evidence="9 10" key="1">
    <citation type="submission" date="2021-05" db="EMBL/GenBank/DDBJ databases">
        <title>Staphylococcus fleurettii isolated from lake water in First Nation community in Manitoba, Canada.</title>
        <authorList>
            <person name="Bashar S."/>
            <person name="Murdock A."/>
            <person name="Patidar R."/>
            <person name="Golding G."/>
            <person name="Farenhorst A."/>
            <person name="Kumar A."/>
        </authorList>
    </citation>
    <scope>NUCLEOTIDE SEQUENCE [LARGE SCALE GENOMIC DNA]</scope>
    <source>
        <strain evidence="9 10">SF002</strain>
    </source>
</reference>
<dbReference type="InterPro" id="IPR017860">
    <property type="entry name" value="Peptidase_M22_CS"/>
</dbReference>
<feature type="binding site" evidence="7">
    <location>
        <position position="182"/>
    </location>
    <ligand>
        <name>substrate</name>
    </ligand>
</feature>
<dbReference type="CDD" id="cd24133">
    <property type="entry name" value="ASKHA_NBD_TsaD_bac"/>
    <property type="match status" value="1"/>
</dbReference>
<dbReference type="EMBL" id="JAGXBM010000009">
    <property type="protein sequence ID" value="MBS3697367.1"/>
    <property type="molecule type" value="Genomic_DNA"/>
</dbReference>
<dbReference type="PRINTS" id="PR00789">
    <property type="entry name" value="OSIALOPTASE"/>
</dbReference>
<feature type="binding site" evidence="7">
    <location>
        <position position="169"/>
    </location>
    <ligand>
        <name>substrate</name>
    </ligand>
</feature>
<comment type="function">
    <text evidence="7">Required for the formation of a threonylcarbamoyl group on adenosine at position 37 (t(6)A37) in tRNAs that read codons beginning with adenine. Is involved in the transfer of the threonylcarbamoyl moiety of threonylcarbamoyl-AMP (TC-AMP) to the N6 group of A37, together with TsaE and TsaB. TsaD likely plays a direct catalytic role in this reaction.</text>
</comment>
<evidence type="ECO:0000256" key="5">
    <source>
        <dbReference type="ARBA" id="ARBA00023315"/>
    </source>
</evidence>
<dbReference type="HAMAP" id="MF_01445">
    <property type="entry name" value="TsaD"/>
    <property type="match status" value="1"/>
</dbReference>
<keyword evidence="4 7" id="KW-0408">Iron</keyword>
<feature type="domain" description="Gcp-like" evidence="8">
    <location>
        <begin position="26"/>
        <end position="309"/>
    </location>
</feature>
<evidence type="ECO:0000313" key="9">
    <source>
        <dbReference type="EMBL" id="MBS3697367.1"/>
    </source>
</evidence>
<feature type="binding site" evidence="7">
    <location>
        <position position="118"/>
    </location>
    <ligand>
        <name>Fe cation</name>
        <dbReference type="ChEBI" id="CHEBI:24875"/>
    </ligand>
</feature>
<evidence type="ECO:0000256" key="4">
    <source>
        <dbReference type="ARBA" id="ARBA00023004"/>
    </source>
</evidence>
<evidence type="ECO:0000256" key="3">
    <source>
        <dbReference type="ARBA" id="ARBA00022723"/>
    </source>
</evidence>
<feature type="binding site" evidence="7">
    <location>
        <begin position="136"/>
        <end position="140"/>
    </location>
    <ligand>
        <name>substrate</name>
    </ligand>
</feature>
<dbReference type="InterPro" id="IPR022450">
    <property type="entry name" value="TsaD"/>
</dbReference>
<dbReference type="InterPro" id="IPR017861">
    <property type="entry name" value="KAE1/TsaD"/>
</dbReference>
<comment type="cofactor">
    <cofactor evidence="7">
        <name>Fe(2+)</name>
        <dbReference type="ChEBI" id="CHEBI:29033"/>
    </cofactor>
    <text evidence="7">Binds 1 Fe(2+) ion per subunit.</text>
</comment>
<dbReference type="NCBIfam" id="TIGR03723">
    <property type="entry name" value="T6A_TsaD_YgjD"/>
    <property type="match status" value="1"/>
</dbReference>
<feature type="binding site" evidence="7">
    <location>
        <position position="275"/>
    </location>
    <ligand>
        <name>substrate</name>
    </ligand>
</feature>
<sequence>MTKSIILSIETSCDETAASVIKNGNEIISNEVVTQMMTHKKFGGVVPEVASRQHVEVMTQVIDEALSNANMTMDDIDAIAVTEGPGLIGALLVGVASAKALAFSHQKPLIPVHHIAGHIYANHLIKPLQFPLIALIVSGGHTELIYMKNHLDFEIIGETRDDAVGEAYDKVARTIGLSYPGGPEVDRLAQIGKDTLNFPRVWLEKDSYDFSFSGLKSAVINTLHNKKQKNEEIVKEDVATSFQNSVVEVLVGKTMSAVKEYNVEHLIVAGGVAANKGLRSTLEKESNKLGIELSVPPLNLCTDNAAMIGSVAHFLYENNRFSDMKLNGKSSLDIETFN</sequence>
<evidence type="ECO:0000256" key="1">
    <source>
        <dbReference type="ARBA" id="ARBA00022679"/>
    </source>
</evidence>
<dbReference type="InterPro" id="IPR043129">
    <property type="entry name" value="ATPase_NBD"/>
</dbReference>
<dbReference type="InterPro" id="IPR000905">
    <property type="entry name" value="Gcp-like_dom"/>
</dbReference>
<name>A0ABS5MP09_9STAP</name>
<dbReference type="RefSeq" id="WP_107509982.1">
    <property type="nucleotide sequence ID" value="NZ_JAEPSA010000011.1"/>
</dbReference>
<proteinExistence type="inferred from homology"/>
<evidence type="ECO:0000256" key="7">
    <source>
        <dbReference type="HAMAP-Rule" id="MF_01445"/>
    </source>
</evidence>
<evidence type="ECO:0000313" key="10">
    <source>
        <dbReference type="Proteomes" id="UP000681586"/>
    </source>
</evidence>
<dbReference type="Pfam" id="PF00814">
    <property type="entry name" value="TsaD"/>
    <property type="match status" value="1"/>
</dbReference>
<comment type="similarity">
    <text evidence="7">Belongs to the KAE1 / TsaD family.</text>
</comment>
<comment type="subcellular location">
    <subcellularLocation>
        <location evidence="7">Cytoplasm</location>
    </subcellularLocation>
</comment>
<keyword evidence="3 7" id="KW-0479">Metal-binding</keyword>
<comment type="catalytic activity">
    <reaction evidence="6 7">
        <text>L-threonylcarbamoyladenylate + adenosine(37) in tRNA = N(6)-L-threonylcarbamoyladenosine(37) in tRNA + AMP + H(+)</text>
        <dbReference type="Rhea" id="RHEA:37059"/>
        <dbReference type="Rhea" id="RHEA-COMP:10162"/>
        <dbReference type="Rhea" id="RHEA-COMP:10163"/>
        <dbReference type="ChEBI" id="CHEBI:15378"/>
        <dbReference type="ChEBI" id="CHEBI:73682"/>
        <dbReference type="ChEBI" id="CHEBI:74411"/>
        <dbReference type="ChEBI" id="CHEBI:74418"/>
        <dbReference type="ChEBI" id="CHEBI:456215"/>
        <dbReference type="EC" id="2.3.1.234"/>
    </reaction>
</comment>
<evidence type="ECO:0000259" key="8">
    <source>
        <dbReference type="Pfam" id="PF00814"/>
    </source>
</evidence>
<gene>
    <name evidence="7 9" type="primary">tsaD</name>
    <name evidence="9" type="ORF">JJQ58_07795</name>
</gene>
<dbReference type="SUPFAM" id="SSF53067">
    <property type="entry name" value="Actin-like ATPase domain"/>
    <property type="match status" value="2"/>
</dbReference>